<dbReference type="EMBL" id="CM039174">
    <property type="protein sequence ID" value="KAH9752843.1"/>
    <property type="molecule type" value="Genomic_DNA"/>
</dbReference>
<name>A0ACB8KEQ7_CITSI</name>
<organism evidence="1 2">
    <name type="scientific">Citrus sinensis</name>
    <name type="common">Sweet orange</name>
    <name type="synonym">Citrus aurantium var. sinensis</name>
    <dbReference type="NCBI Taxonomy" id="2711"/>
    <lineage>
        <taxon>Eukaryota</taxon>
        <taxon>Viridiplantae</taxon>
        <taxon>Streptophyta</taxon>
        <taxon>Embryophyta</taxon>
        <taxon>Tracheophyta</taxon>
        <taxon>Spermatophyta</taxon>
        <taxon>Magnoliopsida</taxon>
        <taxon>eudicotyledons</taxon>
        <taxon>Gunneridae</taxon>
        <taxon>Pentapetalae</taxon>
        <taxon>rosids</taxon>
        <taxon>malvids</taxon>
        <taxon>Sapindales</taxon>
        <taxon>Rutaceae</taxon>
        <taxon>Aurantioideae</taxon>
        <taxon>Citrus</taxon>
    </lineage>
</organism>
<reference evidence="2" key="1">
    <citation type="journal article" date="2023" name="Hortic. Res.">
        <title>A chromosome-level phased genome enabling allele-level studies in sweet orange: a case study on citrus Huanglongbing tolerance.</title>
        <authorList>
            <person name="Wu B."/>
            <person name="Yu Q."/>
            <person name="Deng Z."/>
            <person name="Duan Y."/>
            <person name="Luo F."/>
            <person name="Gmitter F. Jr."/>
        </authorList>
    </citation>
    <scope>NUCLEOTIDE SEQUENCE [LARGE SCALE GENOMIC DNA]</scope>
    <source>
        <strain evidence="2">cv. Valencia</strain>
    </source>
</reference>
<evidence type="ECO:0000313" key="1">
    <source>
        <dbReference type="EMBL" id="KAH9752843.1"/>
    </source>
</evidence>
<proteinExistence type="predicted"/>
<evidence type="ECO:0000313" key="2">
    <source>
        <dbReference type="Proteomes" id="UP000829398"/>
    </source>
</evidence>
<gene>
    <name evidence="1" type="ORF">KPL71_014870</name>
</gene>
<dbReference type="Proteomes" id="UP000829398">
    <property type="component" value="Chromosome 5"/>
</dbReference>
<accession>A0ACB8KEQ7</accession>
<sequence>MEVSRCCFAAVMQQKQQLHVSRCCFAAVCVEKLRLEISSYKDADQLEGLDLFSELVDVISADRDGVSGSQFTQVLNIELDQIIEASKFLDGKWSPKFTVIVAQENHHTRFFQSGHPENVPPGHIVTYRLSCSNDEIGFSANDLHELVHFLSSVYKRSTTAVSVALERFILCDLVVAPICHTCLAVAHMSQFIKFNEMFDTSFSHDGEHLSRDTKLKSFRIFMDFKTTEFIEKQDKPLKMDKLEQAAARVDRILEAATWEVKLNDMVSSKKIKEDEAVKLAIPGLTFGFGFGLGLVFVMVIPFAKCQTCYDADMTRLMSISASFLLQQFLKPCLAEEYRVVLCGTGGSRTGTLLADVTLL</sequence>
<comment type="caution">
    <text evidence="1">The sequence shown here is derived from an EMBL/GenBank/DDBJ whole genome shotgun (WGS) entry which is preliminary data.</text>
</comment>
<protein>
    <submittedName>
        <fullName evidence="1">Uncharacterized protein</fullName>
    </submittedName>
</protein>
<keyword evidence="2" id="KW-1185">Reference proteome</keyword>